<reference evidence="2 3" key="1">
    <citation type="submission" date="2014-03" db="EMBL/GenBank/DDBJ databases">
        <title>Genomics of Bifidobacteria.</title>
        <authorList>
            <person name="Ventura M."/>
            <person name="Milani C."/>
            <person name="Lugli G.A."/>
        </authorList>
    </citation>
    <scope>NUCLEOTIDE SEQUENCE [LARGE SCALE GENOMIC DNA]</scope>
    <source>
        <strain evidence="2 3">LMG 11592</strain>
    </source>
</reference>
<name>A0A087BSM7_9BIFI</name>
<dbReference type="InterPro" id="IPR051044">
    <property type="entry name" value="MAG_DAG_Lipase"/>
</dbReference>
<dbReference type="Gene3D" id="3.40.50.1820">
    <property type="entry name" value="alpha/beta hydrolase"/>
    <property type="match status" value="1"/>
</dbReference>
<evidence type="ECO:0000313" key="2">
    <source>
        <dbReference type="EMBL" id="KFI74027.1"/>
    </source>
</evidence>
<dbReference type="PANTHER" id="PTHR11614">
    <property type="entry name" value="PHOSPHOLIPASE-RELATED"/>
    <property type="match status" value="1"/>
</dbReference>
<dbReference type="InterPro" id="IPR022742">
    <property type="entry name" value="Hydrolase_4"/>
</dbReference>
<comment type="caution">
    <text evidence="2">The sequence shown here is derived from an EMBL/GenBank/DDBJ whole genome shotgun (WGS) entry which is preliminary data.</text>
</comment>
<evidence type="ECO:0000259" key="1">
    <source>
        <dbReference type="Pfam" id="PF12146"/>
    </source>
</evidence>
<dbReference type="eggNOG" id="COG2267">
    <property type="taxonomic scope" value="Bacteria"/>
</dbReference>
<dbReference type="EC" id="3.1.1.5" evidence="2"/>
<keyword evidence="2" id="KW-0378">Hydrolase</keyword>
<feature type="domain" description="Serine aminopeptidase S33" evidence="1">
    <location>
        <begin position="73"/>
        <end position="326"/>
    </location>
</feature>
<dbReference type="GO" id="GO:0004622">
    <property type="term" value="F:phosphatidylcholine lysophospholipase activity"/>
    <property type="evidence" value="ECO:0007669"/>
    <property type="project" value="UniProtKB-EC"/>
</dbReference>
<dbReference type="SUPFAM" id="SSF53474">
    <property type="entry name" value="alpha/beta-Hydrolases"/>
    <property type="match status" value="1"/>
</dbReference>
<dbReference type="InterPro" id="IPR029058">
    <property type="entry name" value="AB_hydrolase_fold"/>
</dbReference>
<sequence length="363" mass="40974">MTGVTLIDEFRYGQIMDATVLPALDQCREEGWMESPGNEGLGIPAAPGRLHYECYDATRFDDLNVEGAAARFRGAIVISHGFTEFARKYSELIWYFLLAGYSVCVLEHRGHGYSARDVDNPSLVWIDDWRRYLADLVRFSETVGQRYSGSHPLFLFAHSMGGGVGAAAIERFPTLFDKAVLSSPMIAPSTGMPLWFTRLVVGCAQMVGLGRHRALGHDDFSSEFDMTGYEGACEQRVRWYHEQRLHDVHYQTYSPTYGWVHEALAMSKATLRQSACDRVETPTLLLQAGRDVWVRTDAQNRFVRQVKLGGGDIDSRRFPQSVHEIFSMPNSVLGPYMDEVLAFLDTPSVEIIGSDEWRHSSRR</sequence>
<proteinExistence type="predicted"/>
<dbReference type="EMBL" id="JGZD01000004">
    <property type="protein sequence ID" value="KFI74027.1"/>
    <property type="molecule type" value="Genomic_DNA"/>
</dbReference>
<dbReference type="Proteomes" id="UP000029014">
    <property type="component" value="Unassembled WGS sequence"/>
</dbReference>
<organism evidence="2 3">
    <name type="scientific">Bifidobacterium minimum</name>
    <dbReference type="NCBI Taxonomy" id="1693"/>
    <lineage>
        <taxon>Bacteria</taxon>
        <taxon>Bacillati</taxon>
        <taxon>Actinomycetota</taxon>
        <taxon>Actinomycetes</taxon>
        <taxon>Bifidobacteriales</taxon>
        <taxon>Bifidobacteriaceae</taxon>
        <taxon>Bifidobacterium</taxon>
    </lineage>
</organism>
<gene>
    <name evidence="2" type="ORF">BMIN_1292</name>
</gene>
<dbReference type="Pfam" id="PF12146">
    <property type="entry name" value="Hydrolase_4"/>
    <property type="match status" value="1"/>
</dbReference>
<dbReference type="AlphaFoldDB" id="A0A087BSM7"/>
<protein>
    <submittedName>
        <fullName evidence="2">Lysophospholipase L2</fullName>
        <ecNumber evidence="2">3.1.1.5</ecNumber>
    </submittedName>
</protein>
<keyword evidence="3" id="KW-1185">Reference proteome</keyword>
<dbReference type="STRING" id="1693.BMIN_1292"/>
<evidence type="ECO:0000313" key="3">
    <source>
        <dbReference type="Proteomes" id="UP000029014"/>
    </source>
</evidence>
<accession>A0A087BSM7</accession>